<evidence type="ECO:0000256" key="1">
    <source>
        <dbReference type="SAM" id="Phobius"/>
    </source>
</evidence>
<comment type="caution">
    <text evidence="2">The sequence shown here is derived from an EMBL/GenBank/DDBJ whole genome shotgun (WGS) entry which is preliminary data.</text>
</comment>
<dbReference type="AlphaFoldDB" id="A0A3N1GSP3"/>
<reference evidence="2 3" key="1">
    <citation type="submission" date="2018-11" db="EMBL/GenBank/DDBJ databases">
        <title>Sequencing the genomes of 1000 actinobacteria strains.</title>
        <authorList>
            <person name="Klenk H.-P."/>
        </authorList>
    </citation>
    <scope>NUCLEOTIDE SEQUENCE [LARGE SCALE GENOMIC DNA]</scope>
    <source>
        <strain evidence="2 3">DSM 43634</strain>
    </source>
</reference>
<keyword evidence="1" id="KW-1133">Transmembrane helix</keyword>
<protein>
    <submittedName>
        <fullName evidence="2">Uncharacterized protein</fullName>
    </submittedName>
</protein>
<feature type="transmembrane region" description="Helical" evidence="1">
    <location>
        <begin position="36"/>
        <end position="57"/>
    </location>
</feature>
<gene>
    <name evidence="2" type="ORF">EDD30_6194</name>
</gene>
<accession>A0A3N1GSP3</accession>
<proteinExistence type="predicted"/>
<dbReference type="RefSeq" id="WP_244945458.1">
    <property type="nucleotide sequence ID" value="NZ_RJKL01000001.1"/>
</dbReference>
<dbReference type="Proteomes" id="UP000271683">
    <property type="component" value="Unassembled WGS sequence"/>
</dbReference>
<evidence type="ECO:0000313" key="3">
    <source>
        <dbReference type="Proteomes" id="UP000271683"/>
    </source>
</evidence>
<sequence length="80" mass="8392">MPMKGWLWLTGGLLALVLGVLWTAQGLDLVHDSVLSGVTAMAVAGPVVAVAGVALMVTGVRVRARFKQQLAAQQDHRAES</sequence>
<keyword evidence="1" id="KW-0812">Transmembrane</keyword>
<evidence type="ECO:0000313" key="2">
    <source>
        <dbReference type="EMBL" id="ROP33224.1"/>
    </source>
</evidence>
<keyword evidence="1" id="KW-0472">Membrane</keyword>
<name>A0A3N1GSP3_9ACTN</name>
<organism evidence="2 3">
    <name type="scientific">Couchioplanes caeruleus</name>
    <dbReference type="NCBI Taxonomy" id="56438"/>
    <lineage>
        <taxon>Bacteria</taxon>
        <taxon>Bacillati</taxon>
        <taxon>Actinomycetota</taxon>
        <taxon>Actinomycetes</taxon>
        <taxon>Micromonosporales</taxon>
        <taxon>Micromonosporaceae</taxon>
        <taxon>Couchioplanes</taxon>
    </lineage>
</organism>
<dbReference type="EMBL" id="RJKL01000001">
    <property type="protein sequence ID" value="ROP33224.1"/>
    <property type="molecule type" value="Genomic_DNA"/>
</dbReference>